<dbReference type="STRING" id="658196.A0A397TDR8"/>
<evidence type="ECO:0000256" key="1">
    <source>
        <dbReference type="SAM" id="Phobius"/>
    </source>
</evidence>
<dbReference type="OrthoDB" id="2115177at2759"/>
<gene>
    <name evidence="2" type="ORF">C1645_758193</name>
</gene>
<keyword evidence="1" id="KW-0812">Transmembrane</keyword>
<protein>
    <submittedName>
        <fullName evidence="2">Uncharacterized protein</fullName>
    </submittedName>
</protein>
<dbReference type="Proteomes" id="UP000265703">
    <property type="component" value="Unassembled WGS sequence"/>
</dbReference>
<sequence length="232" mass="25378">MTDIFSNLRRVNLSFYVIILLSLCVIQVLTNPIIMNPTPTIQKRQVVITQTSLYTTTSDVGLITITNSGPPAKETFPSSKPRNCVGPVKFSKVDLSISRADKTINFIAKGKTSLFIDTAIVKSSIYWDSKRSAENESSCPSELCEISGDQPTIIFNYTTLLPNEFLDKHLSGRGAYMSLSVIGADGKVLGCVTTSFNGIITDAIPYFYNIPILCGVVAVICIAIAKNRKKDH</sequence>
<feature type="non-terminal residue" evidence="2">
    <location>
        <position position="232"/>
    </location>
</feature>
<dbReference type="EMBL" id="QKYT01000067">
    <property type="protein sequence ID" value="RIA95106.1"/>
    <property type="molecule type" value="Genomic_DNA"/>
</dbReference>
<feature type="transmembrane region" description="Helical" evidence="1">
    <location>
        <begin position="206"/>
        <end position="225"/>
    </location>
</feature>
<keyword evidence="1" id="KW-1133">Transmembrane helix</keyword>
<evidence type="ECO:0000313" key="2">
    <source>
        <dbReference type="EMBL" id="RIA95106.1"/>
    </source>
</evidence>
<dbReference type="AlphaFoldDB" id="A0A397TDR8"/>
<evidence type="ECO:0000313" key="3">
    <source>
        <dbReference type="Proteomes" id="UP000265703"/>
    </source>
</evidence>
<reference evidence="2 3" key="1">
    <citation type="submission" date="2018-06" db="EMBL/GenBank/DDBJ databases">
        <title>Comparative genomics reveals the genomic features of Rhizophagus irregularis, R. cerebriforme, R. diaphanum and Gigaspora rosea, and their symbiotic lifestyle signature.</title>
        <authorList>
            <person name="Morin E."/>
            <person name="San Clemente H."/>
            <person name="Chen E.C.H."/>
            <person name="De La Providencia I."/>
            <person name="Hainaut M."/>
            <person name="Kuo A."/>
            <person name="Kohler A."/>
            <person name="Murat C."/>
            <person name="Tang N."/>
            <person name="Roy S."/>
            <person name="Loubradou J."/>
            <person name="Henrissat B."/>
            <person name="Grigoriev I.V."/>
            <person name="Corradi N."/>
            <person name="Roux C."/>
            <person name="Martin F.M."/>
        </authorList>
    </citation>
    <scope>NUCLEOTIDE SEQUENCE [LARGE SCALE GENOMIC DNA]</scope>
    <source>
        <strain evidence="2 3">DAOM 227022</strain>
    </source>
</reference>
<feature type="transmembrane region" description="Helical" evidence="1">
    <location>
        <begin position="13"/>
        <end position="34"/>
    </location>
</feature>
<organism evidence="2 3">
    <name type="scientific">Glomus cerebriforme</name>
    <dbReference type="NCBI Taxonomy" id="658196"/>
    <lineage>
        <taxon>Eukaryota</taxon>
        <taxon>Fungi</taxon>
        <taxon>Fungi incertae sedis</taxon>
        <taxon>Mucoromycota</taxon>
        <taxon>Glomeromycotina</taxon>
        <taxon>Glomeromycetes</taxon>
        <taxon>Glomerales</taxon>
        <taxon>Glomeraceae</taxon>
        <taxon>Glomus</taxon>
    </lineage>
</organism>
<comment type="caution">
    <text evidence="2">The sequence shown here is derived from an EMBL/GenBank/DDBJ whole genome shotgun (WGS) entry which is preliminary data.</text>
</comment>
<proteinExistence type="predicted"/>
<keyword evidence="3" id="KW-1185">Reference proteome</keyword>
<accession>A0A397TDR8</accession>
<name>A0A397TDR8_9GLOM</name>
<keyword evidence="1" id="KW-0472">Membrane</keyword>